<dbReference type="InterPro" id="IPR046557">
    <property type="entry name" value="DUF6711"/>
</dbReference>
<gene>
    <name evidence="1" type="ORF">GCM10011573_16750</name>
</gene>
<comment type="caution">
    <text evidence="1">The sequence shown here is derived from an EMBL/GenBank/DDBJ whole genome shotgun (WGS) entry which is preliminary data.</text>
</comment>
<name>A0ABQ1NZ37_9ENTE</name>
<dbReference type="RefSeq" id="WP_088269536.1">
    <property type="nucleotide sequence ID" value="NZ_BMKI01000002.1"/>
</dbReference>
<accession>A0ABQ1NZ37</accession>
<protein>
    <recommendedName>
        <fullName evidence="3">Prophage protein</fullName>
    </recommendedName>
</protein>
<sequence length="121" mass="13642">MAVSFTINGVTVKTPQEFSVGVQSIDADSSGRNADGKMVRDIVAEKVKLQVKWGALSPLEMSTILRNIQSAFFVIKYFDPTEGGMLSKTFYCGDRTSPTYSWHEKYKQNMWESLSVNFIEQ</sequence>
<evidence type="ECO:0000313" key="2">
    <source>
        <dbReference type="Proteomes" id="UP000630615"/>
    </source>
</evidence>
<dbReference type="Proteomes" id="UP000630615">
    <property type="component" value="Unassembled WGS sequence"/>
</dbReference>
<reference evidence="2" key="1">
    <citation type="journal article" date="2019" name="Int. J. Syst. Evol. Microbiol.">
        <title>The Global Catalogue of Microorganisms (GCM) 10K type strain sequencing project: providing services to taxonomists for standard genome sequencing and annotation.</title>
        <authorList>
            <consortium name="The Broad Institute Genomics Platform"/>
            <consortium name="The Broad Institute Genome Sequencing Center for Infectious Disease"/>
            <person name="Wu L."/>
            <person name="Ma J."/>
        </authorList>
    </citation>
    <scope>NUCLEOTIDE SEQUENCE [LARGE SCALE GENOMIC DNA]</scope>
    <source>
        <strain evidence="2">CGMCC 1.15942</strain>
    </source>
</reference>
<organism evidence="1 2">
    <name type="scientific">Enterococcus wangshanyuanii</name>
    <dbReference type="NCBI Taxonomy" id="2005703"/>
    <lineage>
        <taxon>Bacteria</taxon>
        <taxon>Bacillati</taxon>
        <taxon>Bacillota</taxon>
        <taxon>Bacilli</taxon>
        <taxon>Lactobacillales</taxon>
        <taxon>Enterococcaceae</taxon>
        <taxon>Enterococcus</taxon>
    </lineage>
</organism>
<dbReference type="EMBL" id="BMKI01000002">
    <property type="protein sequence ID" value="GGC87786.1"/>
    <property type="molecule type" value="Genomic_DNA"/>
</dbReference>
<dbReference type="Pfam" id="PF20458">
    <property type="entry name" value="DUF6711"/>
    <property type="match status" value="1"/>
</dbReference>
<proteinExistence type="predicted"/>
<evidence type="ECO:0000313" key="1">
    <source>
        <dbReference type="EMBL" id="GGC87786.1"/>
    </source>
</evidence>
<keyword evidence="2" id="KW-1185">Reference proteome</keyword>
<evidence type="ECO:0008006" key="3">
    <source>
        <dbReference type="Google" id="ProtNLM"/>
    </source>
</evidence>